<organism evidence="3 4">
    <name type="scientific">Tessaracoccus defluvii</name>
    <dbReference type="NCBI Taxonomy" id="1285901"/>
    <lineage>
        <taxon>Bacteria</taxon>
        <taxon>Bacillati</taxon>
        <taxon>Actinomycetota</taxon>
        <taxon>Actinomycetes</taxon>
        <taxon>Propionibacteriales</taxon>
        <taxon>Propionibacteriaceae</taxon>
        <taxon>Tessaracoccus</taxon>
    </lineage>
</organism>
<sequence>MRAGGRRPDPAAADHVGGAAAPRPPRRRDPCRVCGGRRGVERSGAADRLGPVGPQGTAALLDQLHPDLKLTLVVVDTERPLPQPRFDPRRTLAEQVLALAARAGVTDVEVVIANGLRKRWNSDDITRVLGDRVATSFLPDGLITSHDVTGADLVTVGEVDGVPVRLNRRVAQSDLAVVIGLRADNSDGCALSAGLTDVATINRIGGADGDPQLAVAVGRLVTSAVNTFALTAVLGQPLFDRTLRFTSKREWEWTALDRLAFAVERQVVAGLPRRGAQIVRGALRADYPVIDVLGGTYETVLTEARDVWQAANAVETPGPADVLVTSVWGAGVDESDPIGSPLDAAHHALVRQAGSHLGSPFVREDGVLIAMHPLRNRFSNRRQSAASDFFAKVLTATLDPQEIAAAHEAAAISDEWYLDLYRKHHGAHPLHVFHQWYDIARAAAQLGDVIWVGGDRRSAAVLGHRSATTYADALEIASDRVGPHPSITVLRGAGLALGDVR</sequence>
<accession>A0A7H0HAB7</accession>
<dbReference type="Gene3D" id="3.40.50.11440">
    <property type="match status" value="1"/>
</dbReference>
<evidence type="ECO:0000313" key="4">
    <source>
        <dbReference type="Proteomes" id="UP000516117"/>
    </source>
</evidence>
<dbReference type="Proteomes" id="UP000516117">
    <property type="component" value="Chromosome"/>
</dbReference>
<keyword evidence="4" id="KW-1185">Reference proteome</keyword>
<dbReference type="GO" id="GO:0050043">
    <property type="term" value="F:lactate racemase activity"/>
    <property type="evidence" value="ECO:0007669"/>
    <property type="project" value="InterPro"/>
</dbReference>
<dbReference type="Gene3D" id="3.90.226.30">
    <property type="match status" value="1"/>
</dbReference>
<feature type="region of interest" description="Disordered" evidence="1">
    <location>
        <begin position="1"/>
        <end position="51"/>
    </location>
</feature>
<protein>
    <submittedName>
        <fullName evidence="3">DUF2088 domain-containing protein</fullName>
    </submittedName>
</protein>
<name>A0A7H0HAB7_9ACTN</name>
<evidence type="ECO:0000259" key="2">
    <source>
        <dbReference type="Pfam" id="PF09861"/>
    </source>
</evidence>
<evidence type="ECO:0000256" key="1">
    <source>
        <dbReference type="SAM" id="MobiDB-lite"/>
    </source>
</evidence>
<proteinExistence type="predicted"/>
<dbReference type="AlphaFoldDB" id="A0A7H0HAB7"/>
<gene>
    <name evidence="3" type="ORF">H9L22_04915</name>
</gene>
<dbReference type="Pfam" id="PF09861">
    <property type="entry name" value="Lar_N"/>
    <property type="match status" value="1"/>
</dbReference>
<dbReference type="EMBL" id="CP060789">
    <property type="protein sequence ID" value="QNP57483.1"/>
    <property type="molecule type" value="Genomic_DNA"/>
</dbReference>
<dbReference type="KEGG" id="tdf:H9L22_04915"/>
<evidence type="ECO:0000313" key="3">
    <source>
        <dbReference type="EMBL" id="QNP57483.1"/>
    </source>
</evidence>
<feature type="compositionally biased region" description="Low complexity" evidence="1">
    <location>
        <begin position="10"/>
        <end position="21"/>
    </location>
</feature>
<dbReference type="InterPro" id="IPR018657">
    <property type="entry name" value="LarA-like_N"/>
</dbReference>
<reference evidence="3 4" key="1">
    <citation type="submission" date="2020-08" db="EMBL/GenBank/DDBJ databases">
        <title>Genome sequence of Tessaracoccus defluvii JCM 17540T.</title>
        <authorList>
            <person name="Hyun D.-W."/>
            <person name="Bae J.-W."/>
        </authorList>
    </citation>
    <scope>NUCLEOTIDE SEQUENCE [LARGE SCALE GENOMIC DNA]</scope>
    <source>
        <strain evidence="3 4">JCM 17540</strain>
    </source>
</reference>
<feature type="domain" description="LarA-like N-terminal" evidence="2">
    <location>
        <begin position="54"/>
        <end position="180"/>
    </location>
</feature>
<dbReference type="InterPro" id="IPR043166">
    <property type="entry name" value="LarA-like_C"/>
</dbReference>